<dbReference type="Proteomes" id="UP000273083">
    <property type="component" value="Unassembled WGS sequence"/>
</dbReference>
<gene>
    <name evidence="1" type="ORF">EDD66_10911</name>
</gene>
<dbReference type="AlphaFoldDB" id="A0A3N1XL58"/>
<dbReference type="EMBL" id="RJVG01000009">
    <property type="protein sequence ID" value="ROR25802.1"/>
    <property type="molecule type" value="Genomic_DNA"/>
</dbReference>
<dbReference type="Gene3D" id="3.50.50.60">
    <property type="entry name" value="FAD/NAD(P)-binding domain"/>
    <property type="match status" value="1"/>
</dbReference>
<dbReference type="InterPro" id="IPR036188">
    <property type="entry name" value="FAD/NAD-bd_sf"/>
</dbReference>
<dbReference type="GO" id="GO:0008734">
    <property type="term" value="F:L-aspartate oxidase activity"/>
    <property type="evidence" value="ECO:0007669"/>
    <property type="project" value="InterPro"/>
</dbReference>
<proteinExistence type="predicted"/>
<comment type="caution">
    <text evidence="1">The sequence shown here is derived from an EMBL/GenBank/DDBJ whole genome shotgun (WGS) entry which is preliminary data.</text>
</comment>
<dbReference type="InterPro" id="IPR005288">
    <property type="entry name" value="NadB"/>
</dbReference>
<organism evidence="1 2">
    <name type="scientific">Mobilisporobacter senegalensis</name>
    <dbReference type="NCBI Taxonomy" id="1329262"/>
    <lineage>
        <taxon>Bacteria</taxon>
        <taxon>Bacillati</taxon>
        <taxon>Bacillota</taxon>
        <taxon>Clostridia</taxon>
        <taxon>Lachnospirales</taxon>
        <taxon>Lachnospiraceae</taxon>
        <taxon>Mobilisporobacter</taxon>
    </lineage>
</organism>
<reference evidence="1 2" key="1">
    <citation type="submission" date="2018-11" db="EMBL/GenBank/DDBJ databases">
        <title>Genomic Encyclopedia of Type Strains, Phase IV (KMG-IV): sequencing the most valuable type-strain genomes for metagenomic binning, comparative biology and taxonomic classification.</title>
        <authorList>
            <person name="Goeker M."/>
        </authorList>
    </citation>
    <scope>NUCLEOTIDE SEQUENCE [LARGE SCALE GENOMIC DNA]</scope>
    <source>
        <strain evidence="1 2">DSM 26537</strain>
    </source>
</reference>
<dbReference type="RefSeq" id="WP_123610172.1">
    <property type="nucleotide sequence ID" value="NZ_RJVG01000009.1"/>
</dbReference>
<dbReference type="OrthoDB" id="9759982at2"/>
<sequence>MRHLNADIAIIGGSTGGVAAAIAALRMGCSVILTEETDWIGGQLTSQGVPPDEHQYIEKTGCTKSYREFREKVRKYYRSNFALTLSAENAEYFNPGNAAVGKLSVDPRVTVSVLEEMLMPYIFSGKLQLLKNCFLMKADVNGDKIDSVFLEHHLSGELYCLTADYFLDGTDCGDLLHHCQAEHVMGSESQADTDEPHALPGEADPYDMQSVSHCFAVDYIEGGDFTIDKPETYDYWKRYKADYWPDMQLSMTTPHHITHEPLKWSLFGENGGRDMFQYRRILDKTLFLPGTYHSDITIINVPQTDYFEGVIFNVPDAAWHLKAAKQLSLSFLYWLQTEAPTMTGTPGHKGLRLRKDVMGTEDGLAKAVYVRESRRIKAEFTILEQHVATDSRKDGKAAQFEDSVGIGLYRIDLHPSTGGRNYIDIGCLPFQIPLGAFIPVRMENMLPACKNIGTTHITNGCYRLHPVEWNIGEAAGALAAFCIKNKYKPREVYYTSTKRMDFQMDLKRLGIDLAWKL</sequence>
<dbReference type="GO" id="GO:0009435">
    <property type="term" value="P:NAD+ biosynthetic process"/>
    <property type="evidence" value="ECO:0007669"/>
    <property type="project" value="InterPro"/>
</dbReference>
<dbReference type="PANTHER" id="PTHR42716">
    <property type="entry name" value="L-ASPARTATE OXIDASE"/>
    <property type="match status" value="1"/>
</dbReference>
<dbReference type="Pfam" id="PF12831">
    <property type="entry name" value="FAD_oxidored"/>
    <property type="match status" value="1"/>
</dbReference>
<name>A0A3N1XL58_9FIRM</name>
<dbReference type="PANTHER" id="PTHR42716:SF1">
    <property type="entry name" value="SLL0471 PROTEIN"/>
    <property type="match status" value="1"/>
</dbReference>
<evidence type="ECO:0000313" key="1">
    <source>
        <dbReference type="EMBL" id="ROR25802.1"/>
    </source>
</evidence>
<evidence type="ECO:0000313" key="2">
    <source>
        <dbReference type="Proteomes" id="UP000273083"/>
    </source>
</evidence>
<protein>
    <submittedName>
        <fullName evidence="1">FAD dependent oxidoreductase</fullName>
    </submittedName>
</protein>
<keyword evidence="2" id="KW-1185">Reference proteome</keyword>
<accession>A0A3N1XL58</accession>
<dbReference type="SUPFAM" id="SSF51905">
    <property type="entry name" value="FAD/NAD(P)-binding domain"/>
    <property type="match status" value="1"/>
</dbReference>